<protein>
    <submittedName>
        <fullName evidence="1">Uncharacterized protein</fullName>
    </submittedName>
</protein>
<evidence type="ECO:0000313" key="1">
    <source>
        <dbReference type="EMBL" id="ONM56295.1"/>
    </source>
</evidence>
<dbReference type="InParanoid" id="A0A1D6I8C4"/>
<dbReference type="ExpressionAtlas" id="A0A1D6I8C4">
    <property type="expression patterns" value="baseline"/>
</dbReference>
<dbReference type="EMBL" id="CM007650">
    <property type="protein sequence ID" value="ONM56295.1"/>
    <property type="molecule type" value="Genomic_DNA"/>
</dbReference>
<gene>
    <name evidence="1" type="ORF">ZEAMMB73_Zm00001d021109</name>
</gene>
<organism evidence="1">
    <name type="scientific">Zea mays</name>
    <name type="common">Maize</name>
    <dbReference type="NCBI Taxonomy" id="4577"/>
    <lineage>
        <taxon>Eukaryota</taxon>
        <taxon>Viridiplantae</taxon>
        <taxon>Streptophyta</taxon>
        <taxon>Embryophyta</taxon>
        <taxon>Tracheophyta</taxon>
        <taxon>Spermatophyta</taxon>
        <taxon>Magnoliopsida</taxon>
        <taxon>Liliopsida</taxon>
        <taxon>Poales</taxon>
        <taxon>Poaceae</taxon>
        <taxon>PACMAD clade</taxon>
        <taxon>Panicoideae</taxon>
        <taxon>Andropogonodae</taxon>
        <taxon>Andropogoneae</taxon>
        <taxon>Tripsacinae</taxon>
        <taxon>Zea</taxon>
    </lineage>
</organism>
<reference evidence="1" key="1">
    <citation type="submission" date="2015-12" db="EMBL/GenBank/DDBJ databases">
        <title>Update maize B73 reference genome by single molecule sequencing technologies.</title>
        <authorList>
            <consortium name="Maize Genome Sequencing Project"/>
            <person name="Ware D."/>
        </authorList>
    </citation>
    <scope>NUCLEOTIDE SEQUENCE [LARGE SCALE GENOMIC DNA]</scope>
    <source>
        <tissue evidence="1">Seedling</tissue>
    </source>
</reference>
<accession>A0A1D6I8C4</accession>
<dbReference type="eggNOG" id="KOG0368">
    <property type="taxonomic scope" value="Eukaryota"/>
</dbReference>
<name>A0A1D6I8C4_MAIZE</name>
<proteinExistence type="predicted"/>
<dbReference type="AlphaFoldDB" id="A0A1D6I8C4"/>
<sequence>MYSFFMDNVDCPVTRLVGTPRWKFFTSKIMKSICDLDKTPRPGRQVKYDNLELLLYSVNCLVMRFLLYLVNCVVLRTHCSSFCIKCSSDEELLLSLS</sequence>
<dbReference type="PaxDb" id="4577-GRMZM5G800518_P02"/>